<evidence type="ECO:0008006" key="10">
    <source>
        <dbReference type="Google" id="ProtNLM"/>
    </source>
</evidence>
<accession>A0A8J2I383</accession>
<keyword evidence="2" id="KW-0812">Transmembrane</keyword>
<dbReference type="InterPro" id="IPR029058">
    <property type="entry name" value="AB_hydrolase_fold"/>
</dbReference>
<keyword evidence="5" id="KW-0539">Nucleus</keyword>
<sequence length="305" mass="33667">MSTVSTATHPTPTPPPPSFSKIGSSTSFYTPQSYATGELIILCTWLGAARKHIDKYIASYRTIAPNAKILLVQSDVATVTSSYPKQRKAIMPAVEVVCAVLKECTYSTSTTVSSMDDTTKKHQGPRILLHTFSNGGPISATALLLALHTHISLPLPLVGIIMDSGPAAGYYWKSYNAMVLSLPPGVLRSAGYVFVHGILLGLFASVVLGRYEYPEVLVRRTLLDETFVCGMEKDAGRRICYLYSKADRMTDWKDVIEHADMAREKGWDVGEVVFEGTAHCNHFAKNEEMYVGEMKRMWDGRAFEQ</sequence>
<protein>
    <recommendedName>
        <fullName evidence="10">Indole-diterpene biosynthesis protein PaxU</fullName>
    </recommendedName>
</protein>
<evidence type="ECO:0000313" key="8">
    <source>
        <dbReference type="EMBL" id="CAG5160057.1"/>
    </source>
</evidence>
<reference evidence="8" key="1">
    <citation type="submission" date="2021-05" db="EMBL/GenBank/DDBJ databases">
        <authorList>
            <person name="Stam R."/>
        </authorList>
    </citation>
    <scope>NUCLEOTIDE SEQUENCE</scope>
    <source>
        <strain evidence="8">CS162</strain>
    </source>
</reference>
<keyword evidence="9" id="KW-1185">Reference proteome</keyword>
<evidence type="ECO:0000256" key="6">
    <source>
        <dbReference type="ARBA" id="ARBA00034303"/>
    </source>
</evidence>
<comment type="subcellular location">
    <subcellularLocation>
        <location evidence="6">Nucleus outer membrane</location>
        <topology evidence="6">Single-pass membrane protein</topology>
    </subcellularLocation>
</comment>
<evidence type="ECO:0000256" key="2">
    <source>
        <dbReference type="ARBA" id="ARBA00022692"/>
    </source>
</evidence>
<dbReference type="InterPro" id="IPR008547">
    <property type="entry name" value="DUF829_TMEM53"/>
</dbReference>
<evidence type="ECO:0000313" key="9">
    <source>
        <dbReference type="Proteomes" id="UP000676310"/>
    </source>
</evidence>
<proteinExistence type="inferred from homology"/>
<comment type="similarity">
    <text evidence="1">Belongs to the TMEM53 family.</text>
</comment>
<comment type="caution">
    <text evidence="8">The sequence shown here is derived from an EMBL/GenBank/DDBJ whole genome shotgun (WGS) entry which is preliminary data.</text>
</comment>
<dbReference type="AlphaFoldDB" id="A0A8J2I383"/>
<keyword evidence="3" id="KW-1133">Transmembrane helix</keyword>
<dbReference type="PANTHER" id="PTHR12265:SF30">
    <property type="entry name" value="TRANSMEMBRANE PROTEIN 53"/>
    <property type="match status" value="1"/>
</dbReference>
<dbReference type="OrthoDB" id="77878at2759"/>
<feature type="compositionally biased region" description="Low complexity" evidence="7">
    <location>
        <begin position="1"/>
        <end position="10"/>
    </location>
</feature>
<evidence type="ECO:0000256" key="1">
    <source>
        <dbReference type="ARBA" id="ARBA00007387"/>
    </source>
</evidence>
<dbReference type="Proteomes" id="UP000676310">
    <property type="component" value="Unassembled WGS sequence"/>
</dbReference>
<dbReference type="Pfam" id="PF05705">
    <property type="entry name" value="DUF829"/>
    <property type="match status" value="1"/>
</dbReference>
<keyword evidence="4" id="KW-0472">Membrane</keyword>
<organism evidence="8 9">
    <name type="scientific">Alternaria atra</name>
    <dbReference type="NCBI Taxonomy" id="119953"/>
    <lineage>
        <taxon>Eukaryota</taxon>
        <taxon>Fungi</taxon>
        <taxon>Dikarya</taxon>
        <taxon>Ascomycota</taxon>
        <taxon>Pezizomycotina</taxon>
        <taxon>Dothideomycetes</taxon>
        <taxon>Pleosporomycetidae</taxon>
        <taxon>Pleosporales</taxon>
        <taxon>Pleosporineae</taxon>
        <taxon>Pleosporaceae</taxon>
        <taxon>Alternaria</taxon>
        <taxon>Alternaria sect. Ulocladioides</taxon>
    </lineage>
</organism>
<dbReference type="PANTHER" id="PTHR12265">
    <property type="entry name" value="TRANSMEMBRANE PROTEIN 53"/>
    <property type="match status" value="1"/>
</dbReference>
<gene>
    <name evidence="8" type="ORF">ALTATR162_LOCUS5727</name>
</gene>
<dbReference type="SUPFAM" id="SSF53474">
    <property type="entry name" value="alpha/beta-Hydrolases"/>
    <property type="match status" value="1"/>
</dbReference>
<dbReference type="RefSeq" id="XP_043169281.1">
    <property type="nucleotide sequence ID" value="XM_043313346.1"/>
</dbReference>
<feature type="region of interest" description="Disordered" evidence="7">
    <location>
        <begin position="1"/>
        <end position="22"/>
    </location>
</feature>
<evidence type="ECO:0000256" key="7">
    <source>
        <dbReference type="SAM" id="MobiDB-lite"/>
    </source>
</evidence>
<evidence type="ECO:0000256" key="4">
    <source>
        <dbReference type="ARBA" id="ARBA00023136"/>
    </source>
</evidence>
<dbReference type="GeneID" id="67017537"/>
<name>A0A8J2I383_9PLEO</name>
<dbReference type="EMBL" id="CAJRGZ010000019">
    <property type="protein sequence ID" value="CAG5160057.1"/>
    <property type="molecule type" value="Genomic_DNA"/>
</dbReference>
<dbReference type="GO" id="GO:0005640">
    <property type="term" value="C:nuclear outer membrane"/>
    <property type="evidence" value="ECO:0007669"/>
    <property type="project" value="UniProtKB-SubCell"/>
</dbReference>
<evidence type="ECO:0000256" key="5">
    <source>
        <dbReference type="ARBA" id="ARBA00023242"/>
    </source>
</evidence>
<evidence type="ECO:0000256" key="3">
    <source>
        <dbReference type="ARBA" id="ARBA00022989"/>
    </source>
</evidence>